<keyword evidence="4" id="KW-1185">Reference proteome</keyword>
<organism evidence="3 4">
    <name type="scientific">Pseudonocardia kongjuensis</name>
    <dbReference type="NCBI Taxonomy" id="102227"/>
    <lineage>
        <taxon>Bacteria</taxon>
        <taxon>Bacillati</taxon>
        <taxon>Actinomycetota</taxon>
        <taxon>Actinomycetes</taxon>
        <taxon>Pseudonocardiales</taxon>
        <taxon>Pseudonocardiaceae</taxon>
        <taxon>Pseudonocardia</taxon>
    </lineage>
</organism>
<evidence type="ECO:0000259" key="2">
    <source>
        <dbReference type="Pfam" id="PF10105"/>
    </source>
</evidence>
<accession>A0ABN1XN27</accession>
<name>A0ABN1XN27_9PSEU</name>
<sequence>MSAGRDTRPDSDVIAVPVRRAAIRVAGRTTTAIMDVVARTRTATARRPRQAGAPRLPGMARVKAGAAANPAPPTVQRVRLRFAKRGRLRFLSHRDIARSFERAVRRAGVPVSHSHGFSPHPRLSWVGAAPTGAASEAEYVEMGLTREVDPELVRAALDRALPDGLDVLAVAVAEPPALADRIDAARWRLEIRGVPHEEVASAAAALLERDSVVVTRVTPSGRKEIDVRAALVALAVEPQVNGEPADHAAAEAAGSPEAATGCAILTAVVRQTTPTVRPDDVLGALSVVADLTPPVPVTATRLAQGLLDDGGDLVDPLGSAPATRGRPGTS</sequence>
<reference evidence="3 4" key="1">
    <citation type="journal article" date="2019" name="Int. J. Syst. Evol. Microbiol.">
        <title>The Global Catalogue of Microorganisms (GCM) 10K type strain sequencing project: providing services to taxonomists for standard genome sequencing and annotation.</title>
        <authorList>
            <consortium name="The Broad Institute Genomics Platform"/>
            <consortium name="The Broad Institute Genome Sequencing Center for Infectious Disease"/>
            <person name="Wu L."/>
            <person name="Ma J."/>
        </authorList>
    </citation>
    <scope>NUCLEOTIDE SEQUENCE [LARGE SCALE GENOMIC DNA]</scope>
    <source>
        <strain evidence="3 4">JCM 11896</strain>
    </source>
</reference>
<evidence type="ECO:0000313" key="4">
    <source>
        <dbReference type="Proteomes" id="UP001501414"/>
    </source>
</evidence>
<gene>
    <name evidence="3" type="ORF">GCM10009613_18990</name>
</gene>
<dbReference type="EMBL" id="BAAAJK010000006">
    <property type="protein sequence ID" value="GAA1385870.1"/>
    <property type="molecule type" value="Genomic_DNA"/>
</dbReference>
<evidence type="ECO:0000313" key="3">
    <source>
        <dbReference type="EMBL" id="GAA1385870.1"/>
    </source>
</evidence>
<evidence type="ECO:0000256" key="1">
    <source>
        <dbReference type="SAM" id="MobiDB-lite"/>
    </source>
</evidence>
<dbReference type="InterPro" id="IPR018768">
    <property type="entry name" value="DUF2344"/>
</dbReference>
<protein>
    <recommendedName>
        <fullName evidence="2">DUF2344 domain-containing protein</fullName>
    </recommendedName>
</protein>
<feature type="region of interest" description="Disordered" evidence="1">
    <location>
        <begin position="308"/>
        <end position="330"/>
    </location>
</feature>
<dbReference type="NCBIfam" id="TIGR03936">
    <property type="entry name" value="sam_1_link_chp"/>
    <property type="match status" value="1"/>
</dbReference>
<dbReference type="Pfam" id="PF10105">
    <property type="entry name" value="DUF2344"/>
    <property type="match status" value="1"/>
</dbReference>
<proteinExistence type="predicted"/>
<dbReference type="Proteomes" id="UP001501414">
    <property type="component" value="Unassembled WGS sequence"/>
</dbReference>
<comment type="caution">
    <text evidence="3">The sequence shown here is derived from an EMBL/GenBank/DDBJ whole genome shotgun (WGS) entry which is preliminary data.</text>
</comment>
<feature type="domain" description="DUF2344" evidence="2">
    <location>
        <begin position="77"/>
        <end position="278"/>
    </location>
</feature>